<reference evidence="2" key="1">
    <citation type="submission" date="2014-09" db="EMBL/GenBank/DDBJ databases">
        <authorList>
            <person name="Magalhaes I.L.F."/>
            <person name="Oliveira U."/>
            <person name="Santos F.R."/>
            <person name="Vidigal T.H.D.A."/>
            <person name="Brescovit A.D."/>
            <person name="Santos A.J."/>
        </authorList>
    </citation>
    <scope>NUCLEOTIDE SEQUENCE</scope>
    <source>
        <tissue evidence="2">Shoot tissue taken approximately 20 cm above the soil surface</tissue>
    </source>
</reference>
<evidence type="ECO:0008006" key="3">
    <source>
        <dbReference type="Google" id="ProtNLM"/>
    </source>
</evidence>
<keyword evidence="1" id="KW-0732">Signal</keyword>
<organism evidence="2">
    <name type="scientific">Arundo donax</name>
    <name type="common">Giant reed</name>
    <name type="synonym">Donax arundinaceus</name>
    <dbReference type="NCBI Taxonomy" id="35708"/>
    <lineage>
        <taxon>Eukaryota</taxon>
        <taxon>Viridiplantae</taxon>
        <taxon>Streptophyta</taxon>
        <taxon>Embryophyta</taxon>
        <taxon>Tracheophyta</taxon>
        <taxon>Spermatophyta</taxon>
        <taxon>Magnoliopsida</taxon>
        <taxon>Liliopsida</taxon>
        <taxon>Poales</taxon>
        <taxon>Poaceae</taxon>
        <taxon>PACMAD clade</taxon>
        <taxon>Arundinoideae</taxon>
        <taxon>Arundineae</taxon>
        <taxon>Arundo</taxon>
    </lineage>
</organism>
<feature type="signal peptide" evidence="1">
    <location>
        <begin position="1"/>
        <end position="20"/>
    </location>
</feature>
<feature type="chain" id="PRO_5002044120" description="Secreted protein" evidence="1">
    <location>
        <begin position="21"/>
        <end position="104"/>
    </location>
</feature>
<evidence type="ECO:0000313" key="2">
    <source>
        <dbReference type="EMBL" id="JAE01385.1"/>
    </source>
</evidence>
<proteinExistence type="predicted"/>
<accession>A0A0A9EKU8</accession>
<dbReference type="EMBL" id="GBRH01196511">
    <property type="protein sequence ID" value="JAE01385.1"/>
    <property type="molecule type" value="Transcribed_RNA"/>
</dbReference>
<evidence type="ECO:0000256" key="1">
    <source>
        <dbReference type="SAM" id="SignalP"/>
    </source>
</evidence>
<name>A0A0A9EKU8_ARUDO</name>
<sequence length="104" mass="10805">MFHPEAFLCAIVRLAGCSLASTNPPLAGCYLCGAHGVCLHILSSLSSCLPSSDRPPLVLSATLYLHHVTLFEARPISACCLEACIFAAAVPIITSVIVPLPAST</sequence>
<dbReference type="AlphaFoldDB" id="A0A0A9EKU8"/>
<reference evidence="2" key="2">
    <citation type="journal article" date="2015" name="Data Brief">
        <title>Shoot transcriptome of the giant reed, Arundo donax.</title>
        <authorList>
            <person name="Barrero R.A."/>
            <person name="Guerrero F.D."/>
            <person name="Moolhuijzen P."/>
            <person name="Goolsby J.A."/>
            <person name="Tidwell J."/>
            <person name="Bellgard S.E."/>
            <person name="Bellgard M.I."/>
        </authorList>
    </citation>
    <scope>NUCLEOTIDE SEQUENCE</scope>
    <source>
        <tissue evidence="2">Shoot tissue taken approximately 20 cm above the soil surface</tissue>
    </source>
</reference>
<protein>
    <recommendedName>
        <fullName evidence="3">Secreted protein</fullName>
    </recommendedName>
</protein>